<comment type="caution">
    <text evidence="3">The sequence shown here is derived from an EMBL/GenBank/DDBJ whole genome shotgun (WGS) entry which is preliminary data.</text>
</comment>
<organism evidence="3 4">
    <name type="scientific">Staurois parvus</name>
    <dbReference type="NCBI Taxonomy" id="386267"/>
    <lineage>
        <taxon>Eukaryota</taxon>
        <taxon>Metazoa</taxon>
        <taxon>Chordata</taxon>
        <taxon>Craniata</taxon>
        <taxon>Vertebrata</taxon>
        <taxon>Euteleostomi</taxon>
        <taxon>Amphibia</taxon>
        <taxon>Batrachia</taxon>
        <taxon>Anura</taxon>
        <taxon>Neobatrachia</taxon>
        <taxon>Ranoidea</taxon>
        <taxon>Ranidae</taxon>
        <taxon>Staurois</taxon>
    </lineage>
</organism>
<dbReference type="Pfam" id="PF01498">
    <property type="entry name" value="HTH_Tnp_Tc3_2"/>
    <property type="match status" value="1"/>
</dbReference>
<dbReference type="EMBL" id="CATNWA010016614">
    <property type="protein sequence ID" value="CAI9594028.1"/>
    <property type="molecule type" value="Genomic_DNA"/>
</dbReference>
<name>A0ABN9FAL0_9NEOB</name>
<feature type="domain" description="Transposase Tc1-like" evidence="2">
    <location>
        <begin position="125"/>
        <end position="196"/>
    </location>
</feature>
<dbReference type="Gene3D" id="1.10.10.10">
    <property type="entry name" value="Winged helix-like DNA-binding domain superfamily/Winged helix DNA-binding domain"/>
    <property type="match status" value="1"/>
</dbReference>
<feature type="region of interest" description="Disordered" evidence="1">
    <location>
        <begin position="1"/>
        <end position="30"/>
    </location>
</feature>
<dbReference type="InterPro" id="IPR036388">
    <property type="entry name" value="WH-like_DNA-bd_sf"/>
</dbReference>
<accession>A0ABN9FAL0</accession>
<dbReference type="InterPro" id="IPR002492">
    <property type="entry name" value="Transposase_Tc1-like"/>
</dbReference>
<evidence type="ECO:0000313" key="4">
    <source>
        <dbReference type="Proteomes" id="UP001162483"/>
    </source>
</evidence>
<gene>
    <name evidence="3" type="ORF">SPARVUS_LOCUS11659315</name>
</gene>
<evidence type="ECO:0000313" key="3">
    <source>
        <dbReference type="EMBL" id="CAI9594028.1"/>
    </source>
</evidence>
<protein>
    <recommendedName>
        <fullName evidence="2">Transposase Tc1-like domain-containing protein</fullName>
    </recommendedName>
</protein>
<evidence type="ECO:0000259" key="2">
    <source>
        <dbReference type="Pfam" id="PF01498"/>
    </source>
</evidence>
<feature type="non-terminal residue" evidence="3">
    <location>
        <position position="1"/>
    </location>
</feature>
<proteinExistence type="predicted"/>
<dbReference type="Proteomes" id="UP001162483">
    <property type="component" value="Unassembled WGS sequence"/>
</dbReference>
<evidence type="ECO:0000256" key="1">
    <source>
        <dbReference type="SAM" id="MobiDB-lite"/>
    </source>
</evidence>
<reference evidence="3" key="1">
    <citation type="submission" date="2023-05" db="EMBL/GenBank/DDBJ databases">
        <authorList>
            <person name="Stuckert A."/>
        </authorList>
    </citation>
    <scope>NUCLEOTIDE SEQUENCE</scope>
</reference>
<keyword evidence="4" id="KW-1185">Reference proteome</keyword>
<dbReference type="SUPFAM" id="SSF46689">
    <property type="entry name" value="Homeodomain-like"/>
    <property type="match status" value="1"/>
</dbReference>
<dbReference type="InterPro" id="IPR009057">
    <property type="entry name" value="Homeodomain-like_sf"/>
</dbReference>
<sequence>STIVPKALGPPSKSCDSGAPIPSKSCDSGVPIPSISCDSGAPIPSKSCDSGVSIPSKSCDSGAPIPSKSCDSGGHLGNKSIRDISWLLNIPRSTVRGIITKWKQLGTTATQPPSCRPRHMTGRGQRMLKHTVRRSHQLSAESIAKDLQTWCGLQISTTTVCRELHGMGFHGRAAASKPYITKCNAKRRIPWCKARRHWTLEQRRRVLWMTNHASLSGNPMDVSGFGGCQENVTCLTALWQV</sequence>